<protein>
    <submittedName>
        <fullName evidence="2">Stage II sporulation protein M</fullName>
    </submittedName>
</protein>
<dbReference type="RefSeq" id="WP_204905761.1">
    <property type="nucleotide sequence ID" value="NZ_JACJKS010000003.1"/>
</dbReference>
<organism evidence="2 3">
    <name type="scientific">Mordavella massiliensis</name>
    <dbReference type="NCBI Taxonomy" id="1871024"/>
    <lineage>
        <taxon>Bacteria</taxon>
        <taxon>Bacillati</taxon>
        <taxon>Bacillota</taxon>
        <taxon>Clostridia</taxon>
        <taxon>Eubacteriales</taxon>
        <taxon>Clostridiaceae</taxon>
        <taxon>Mordavella</taxon>
    </lineage>
</organism>
<feature type="transmembrane region" description="Helical" evidence="1">
    <location>
        <begin position="150"/>
        <end position="176"/>
    </location>
</feature>
<gene>
    <name evidence="2" type="ORF">H6A20_03415</name>
</gene>
<reference evidence="2" key="1">
    <citation type="submission" date="2020-08" db="EMBL/GenBank/DDBJ databases">
        <authorList>
            <person name="Cejkova D."/>
            <person name="Kubasova T."/>
            <person name="Jahodarova E."/>
            <person name="Rychlik I."/>
        </authorList>
    </citation>
    <scope>NUCLEOTIDE SEQUENCE</scope>
    <source>
        <strain evidence="2">An582</strain>
    </source>
</reference>
<name>A0A938X9I4_9CLOT</name>
<keyword evidence="1" id="KW-1133">Transmembrane helix</keyword>
<sequence>MTARNRGKLFLGLCLAGFLPGIIYANTGSREYILSMEILSDAFLEQYADAERTGGFLLYILAVRVSLLGGLVLLGQARRLRRFAAGAVLLWTGFLGGLFMTAALIRLGPAGILFCMAALLPQAFFYAVGYGIILWYFFSCPEGRWNSAKTAGVAVALGTGILCESYLNPIFLNIFLKTI</sequence>
<dbReference type="EMBL" id="JACJKS010000003">
    <property type="protein sequence ID" value="MBM6947714.1"/>
    <property type="molecule type" value="Genomic_DNA"/>
</dbReference>
<dbReference type="AlphaFoldDB" id="A0A938X9I4"/>
<evidence type="ECO:0000256" key="1">
    <source>
        <dbReference type="SAM" id="Phobius"/>
    </source>
</evidence>
<proteinExistence type="predicted"/>
<accession>A0A938X9I4</accession>
<reference evidence="2" key="2">
    <citation type="journal article" date="2021" name="Sci. Rep.">
        <title>The distribution of antibiotic resistance genes in chicken gut microbiota commensals.</title>
        <authorList>
            <person name="Juricova H."/>
            <person name="Matiasovicova J."/>
            <person name="Kubasova T."/>
            <person name="Cejkova D."/>
            <person name="Rychlik I."/>
        </authorList>
    </citation>
    <scope>NUCLEOTIDE SEQUENCE</scope>
    <source>
        <strain evidence="2">An582</strain>
    </source>
</reference>
<evidence type="ECO:0000313" key="2">
    <source>
        <dbReference type="EMBL" id="MBM6947714.1"/>
    </source>
</evidence>
<feature type="transmembrane region" description="Helical" evidence="1">
    <location>
        <begin position="111"/>
        <end position="138"/>
    </location>
</feature>
<evidence type="ECO:0000313" key="3">
    <source>
        <dbReference type="Proteomes" id="UP000705508"/>
    </source>
</evidence>
<keyword evidence="1" id="KW-0472">Membrane</keyword>
<dbReference type="Proteomes" id="UP000705508">
    <property type="component" value="Unassembled WGS sequence"/>
</dbReference>
<keyword evidence="1" id="KW-0812">Transmembrane</keyword>
<feature type="transmembrane region" description="Helical" evidence="1">
    <location>
        <begin position="83"/>
        <end position="105"/>
    </location>
</feature>
<comment type="caution">
    <text evidence="2">The sequence shown here is derived from an EMBL/GenBank/DDBJ whole genome shotgun (WGS) entry which is preliminary data.</text>
</comment>
<feature type="transmembrane region" description="Helical" evidence="1">
    <location>
        <begin position="56"/>
        <end position="74"/>
    </location>
</feature>